<dbReference type="AlphaFoldDB" id="A0A0N4WDI3"/>
<dbReference type="WBParaSite" id="HPLM_0000864601-mRNA-1">
    <property type="protein sequence ID" value="HPLM_0000864601-mRNA-1"/>
    <property type="gene ID" value="HPLM_0000864601"/>
</dbReference>
<evidence type="ECO:0000313" key="2">
    <source>
        <dbReference type="Proteomes" id="UP000268014"/>
    </source>
</evidence>
<name>A0A0N4WDI3_HAEPC</name>
<proteinExistence type="predicted"/>
<evidence type="ECO:0000313" key="1">
    <source>
        <dbReference type="EMBL" id="VDO35441.1"/>
    </source>
</evidence>
<organism evidence="3">
    <name type="scientific">Haemonchus placei</name>
    <name type="common">Barber's pole worm</name>
    <dbReference type="NCBI Taxonomy" id="6290"/>
    <lineage>
        <taxon>Eukaryota</taxon>
        <taxon>Metazoa</taxon>
        <taxon>Ecdysozoa</taxon>
        <taxon>Nematoda</taxon>
        <taxon>Chromadorea</taxon>
        <taxon>Rhabditida</taxon>
        <taxon>Rhabditina</taxon>
        <taxon>Rhabditomorpha</taxon>
        <taxon>Strongyloidea</taxon>
        <taxon>Trichostrongylidae</taxon>
        <taxon>Haemonchus</taxon>
    </lineage>
</organism>
<sequence>MMEWANAWEIPVICRNICTSYWESPHSAVHIQSSSTDLRRSP</sequence>
<accession>A0A0N4WDI3</accession>
<dbReference type="Proteomes" id="UP000268014">
    <property type="component" value="Unassembled WGS sequence"/>
</dbReference>
<evidence type="ECO:0000313" key="3">
    <source>
        <dbReference type="WBParaSite" id="HPLM_0000864601-mRNA-1"/>
    </source>
</evidence>
<reference evidence="1 2" key="2">
    <citation type="submission" date="2018-11" db="EMBL/GenBank/DDBJ databases">
        <authorList>
            <consortium name="Pathogen Informatics"/>
        </authorList>
    </citation>
    <scope>NUCLEOTIDE SEQUENCE [LARGE SCALE GENOMIC DNA]</scope>
    <source>
        <strain evidence="1 2">MHpl1</strain>
    </source>
</reference>
<gene>
    <name evidence="1" type="ORF">HPLM_LOCUS8638</name>
</gene>
<dbReference type="EMBL" id="UZAF01016903">
    <property type="protein sequence ID" value="VDO35441.1"/>
    <property type="molecule type" value="Genomic_DNA"/>
</dbReference>
<keyword evidence="2" id="KW-1185">Reference proteome</keyword>
<reference evidence="3" key="1">
    <citation type="submission" date="2017-02" db="UniProtKB">
        <authorList>
            <consortium name="WormBaseParasite"/>
        </authorList>
    </citation>
    <scope>IDENTIFICATION</scope>
</reference>
<protein>
    <submittedName>
        <fullName evidence="1 3">Uncharacterized protein</fullName>
    </submittedName>
</protein>